<feature type="transmembrane region" description="Helical" evidence="1">
    <location>
        <begin position="633"/>
        <end position="652"/>
    </location>
</feature>
<feature type="transmembrane region" description="Helical" evidence="1">
    <location>
        <begin position="740"/>
        <end position="760"/>
    </location>
</feature>
<organism evidence="3 4">
    <name type="scientific">Symbiodinium necroappetens</name>
    <dbReference type="NCBI Taxonomy" id="1628268"/>
    <lineage>
        <taxon>Eukaryota</taxon>
        <taxon>Sar</taxon>
        <taxon>Alveolata</taxon>
        <taxon>Dinophyceae</taxon>
        <taxon>Suessiales</taxon>
        <taxon>Symbiodiniaceae</taxon>
        <taxon>Symbiodinium</taxon>
    </lineage>
</organism>
<comment type="caution">
    <text evidence="3">The sequence shown here is derived from an EMBL/GenBank/DDBJ whole genome shotgun (WGS) entry which is preliminary data.</text>
</comment>
<gene>
    <name evidence="3" type="ORF">SNEC2469_LOCUS27464</name>
</gene>
<sequence>MLGRGLTLAILLACHFWSCEGDVDPCWSGVPEDVRDLCCKLEDSSCFSTEFTFDRCCQRVQASPSRSKSGHVPATQSSDHAASCFEEGSSFTYEGCCESTGHALKVLISDGGCFDPPFDNGGVEYSYLRCCLDLPHPEQWIYVQLLKGSPTSDFFHLSGTLYMTEAAKRQFRQIGAPMPAATLGGVSHADLQSPCLKRFLYDSKYQLLPMWSSKEIFPPPPKDINKVINFRTRMKEAAACWTDIDCNFYLVKLDWWSMDRKHHEAAYVLTLPASCNLGEAAVTLIPLRADGRIDGPVILGGATFQQVREGDSCILPARAPGVLALCTGVCALFLAPWLYYYLWSGSSGAAASKEKAPNVAIDILRLLAAWIVVDTHRGQPFPFSWPICYMTGADILRLEDIFVVVTVRLMSVRSFTPQSFAMKIVRKVAIQVSTLIAFTHCVCLFIRPASPWYCGQKLFFEHEQPRASLKGWSEWVLAAVTMRNFEDWVRPAFPADDLPNPSWQTSTWLVCLEYTIVWCLGAAHAIESVLPHLIPAATVAYLAWMCVDVDRQPQVCVQWEPYQSLWYCRLPSAMFTHCACRAFARFRGPSGSLTHRTPVVAAIAATLGLSTCIEGHPVWETLGFGKSHCRQQLPYMLAGLPFQLSLLAFTFLDLKLPESAAAWVSYLANLNFCIVVSHQWVLMFFEKHAPEFTSSWASVKDRAEGSLFAMQQLFIIYAVAALLHGFVAKPMQLLVKKLERYASLTPALALAHLALCLITWPHDKSYYPLFRYSDKLSHADFPPE</sequence>
<dbReference type="EMBL" id="CAJNJA010057896">
    <property type="protein sequence ID" value="CAE7863724.1"/>
    <property type="molecule type" value="Genomic_DNA"/>
</dbReference>
<dbReference type="AlphaFoldDB" id="A0A813ACI0"/>
<reference evidence="3" key="1">
    <citation type="submission" date="2021-02" db="EMBL/GenBank/DDBJ databases">
        <authorList>
            <person name="Dougan E. K."/>
            <person name="Rhodes N."/>
            <person name="Thang M."/>
            <person name="Chan C."/>
        </authorList>
    </citation>
    <scope>NUCLEOTIDE SEQUENCE</scope>
</reference>
<evidence type="ECO:0000256" key="2">
    <source>
        <dbReference type="SAM" id="SignalP"/>
    </source>
</evidence>
<keyword evidence="4" id="KW-1185">Reference proteome</keyword>
<evidence type="ECO:0000313" key="4">
    <source>
        <dbReference type="Proteomes" id="UP000601435"/>
    </source>
</evidence>
<keyword evidence="1" id="KW-0472">Membrane</keyword>
<keyword evidence="1" id="KW-0812">Transmembrane</keyword>
<feature type="chain" id="PRO_5032764843" evidence="2">
    <location>
        <begin position="22"/>
        <end position="784"/>
    </location>
</feature>
<dbReference type="OrthoDB" id="407746at2759"/>
<evidence type="ECO:0000256" key="1">
    <source>
        <dbReference type="SAM" id="Phobius"/>
    </source>
</evidence>
<keyword evidence="1" id="KW-1133">Transmembrane helix</keyword>
<dbReference type="Proteomes" id="UP000601435">
    <property type="component" value="Unassembled WGS sequence"/>
</dbReference>
<accession>A0A813ACI0</accession>
<feature type="transmembrane region" description="Helical" evidence="1">
    <location>
        <begin position="664"/>
        <end position="685"/>
    </location>
</feature>
<feature type="signal peptide" evidence="2">
    <location>
        <begin position="1"/>
        <end position="21"/>
    </location>
</feature>
<name>A0A813ACI0_9DINO</name>
<protein>
    <submittedName>
        <fullName evidence="3">Uncharacterized protein</fullName>
    </submittedName>
</protein>
<keyword evidence="2" id="KW-0732">Signal</keyword>
<evidence type="ECO:0000313" key="3">
    <source>
        <dbReference type="EMBL" id="CAE7863724.1"/>
    </source>
</evidence>
<feature type="transmembrane region" description="Helical" evidence="1">
    <location>
        <begin position="705"/>
        <end position="728"/>
    </location>
</feature>
<proteinExistence type="predicted"/>
<feature type="transmembrane region" description="Helical" evidence="1">
    <location>
        <begin position="322"/>
        <end position="343"/>
    </location>
</feature>